<feature type="domain" description="ESX-1 secretion-associated protein EspA/EspE-like" evidence="3">
    <location>
        <begin position="71"/>
        <end position="152"/>
    </location>
</feature>
<keyword evidence="5" id="KW-1185">Reference proteome</keyword>
<dbReference type="KEGG" id="mmi:MMAR_5422"/>
<keyword evidence="2" id="KW-1133">Transmembrane helix</keyword>
<keyword evidence="2 4" id="KW-0812">Transmembrane</keyword>
<feature type="compositionally biased region" description="Low complexity" evidence="1">
    <location>
        <begin position="377"/>
        <end position="395"/>
    </location>
</feature>
<dbReference type="STRING" id="216594.MMAR_5422"/>
<feature type="region of interest" description="Disordered" evidence="1">
    <location>
        <begin position="366"/>
        <end position="414"/>
    </location>
</feature>
<evidence type="ECO:0000313" key="4">
    <source>
        <dbReference type="EMBL" id="ACC43829.1"/>
    </source>
</evidence>
<reference evidence="4 5" key="1">
    <citation type="journal article" date="2008" name="Genome Res.">
        <title>Insights from the complete genome sequence of Mycobacterium marinum on the evolution of Mycobacterium tuberculosis.</title>
        <authorList>
            <person name="Stinear T.P."/>
            <person name="Seemann T."/>
            <person name="Harrison P.F."/>
            <person name="Jenkin G.A."/>
            <person name="Davies J.K."/>
            <person name="Johnson P.D."/>
            <person name="Abdellah Z."/>
            <person name="Arrowsmith C."/>
            <person name="Chillingworth T."/>
            <person name="Churcher C."/>
            <person name="Clarke K."/>
            <person name="Cronin A."/>
            <person name="Davis P."/>
            <person name="Goodhead I."/>
            <person name="Holroyd N."/>
            <person name="Jagels K."/>
            <person name="Lord A."/>
            <person name="Moule S."/>
            <person name="Mungall K."/>
            <person name="Norbertczak H."/>
            <person name="Quail M.A."/>
            <person name="Rabbinowitsch E."/>
            <person name="Walker D."/>
            <person name="White B."/>
            <person name="Whitehead S."/>
            <person name="Small P.L."/>
            <person name="Brosch R."/>
            <person name="Ramakrishnan L."/>
            <person name="Fischbach M.A."/>
            <person name="Parkhill J."/>
            <person name="Cole S.T."/>
        </authorList>
    </citation>
    <scope>NUCLEOTIDE SEQUENCE [LARGE SCALE GENOMIC DNA]</scope>
    <source>
        <strain evidence="5">ATCC BAA-535 / M</strain>
    </source>
</reference>
<feature type="transmembrane region" description="Helical" evidence="2">
    <location>
        <begin position="151"/>
        <end position="171"/>
    </location>
</feature>
<keyword evidence="2" id="KW-0472">Membrane</keyword>
<dbReference type="Pfam" id="PF18879">
    <property type="entry name" value="EspA_EspE"/>
    <property type="match status" value="1"/>
</dbReference>
<feature type="compositionally biased region" description="Basic and acidic residues" evidence="1">
    <location>
        <begin position="397"/>
        <end position="407"/>
    </location>
</feature>
<dbReference type="InterPro" id="IPR043796">
    <property type="entry name" value="ESX-1_EspA/EspE-like"/>
</dbReference>
<evidence type="ECO:0000256" key="1">
    <source>
        <dbReference type="SAM" id="MobiDB-lite"/>
    </source>
</evidence>
<accession>B2HMR0</accession>
<dbReference type="AlphaFoldDB" id="B2HMR0"/>
<dbReference type="RefSeq" id="WP_012396922.1">
    <property type="nucleotide sequence ID" value="NC_010612.1"/>
</dbReference>
<proteinExistence type="predicted"/>
<name>B2HMR0_MYCMM</name>
<evidence type="ECO:0000313" key="5">
    <source>
        <dbReference type="Proteomes" id="UP000001190"/>
    </source>
</evidence>
<organism evidence="4 5">
    <name type="scientific">Mycobacterium marinum (strain ATCC BAA-535 / M)</name>
    <dbReference type="NCBI Taxonomy" id="216594"/>
    <lineage>
        <taxon>Bacteria</taxon>
        <taxon>Bacillati</taxon>
        <taxon>Actinomycetota</taxon>
        <taxon>Actinomycetes</taxon>
        <taxon>Mycobacteriales</taxon>
        <taxon>Mycobacteriaceae</taxon>
        <taxon>Mycobacterium</taxon>
        <taxon>Mycobacterium ulcerans group</taxon>
    </lineage>
</organism>
<dbReference type="EMBL" id="CP000854">
    <property type="protein sequence ID" value="ACC43829.1"/>
    <property type="molecule type" value="Genomic_DNA"/>
</dbReference>
<dbReference type="HOGENOM" id="CLU_037846_1_0_11"/>
<feature type="transmembrane region" description="Helical" evidence="2">
    <location>
        <begin position="183"/>
        <end position="204"/>
    </location>
</feature>
<evidence type="ECO:0000259" key="3">
    <source>
        <dbReference type="Pfam" id="PF18879"/>
    </source>
</evidence>
<evidence type="ECO:0000256" key="2">
    <source>
        <dbReference type="SAM" id="Phobius"/>
    </source>
</evidence>
<gene>
    <name evidence="4" type="ordered locus">MMAR_5422</name>
</gene>
<dbReference type="Proteomes" id="UP000001190">
    <property type="component" value="Chromosome"/>
</dbReference>
<protein>
    <submittedName>
        <fullName evidence="4">Conserved hypothetical transmembrane protein</fullName>
    </submittedName>
</protein>
<sequence>MTAAQQLAQLRAWQENLIEQFAHANPQVPIQGVAHENVIEPGAPGNARGFRRGTLVCGVTLGALGGALAWLGNGLPDVGDALARSGAMFDRAGAQISALGPDAGWQGTAAAAYVAQNQAQSQHAGLMADLDRLAAELVSSQAHGVETARDVVILEILVVMILFGACVVFELEGPAGQLLSFKIAIPICGAALAVAAGFLIDLAVRTSGKASSLQAVTQRLTAMVAALPRWCDIIPGAPEVALPQPHCPAGFDVADETARGPHTPDPRAALADLPGSPEFNAPSVAAPGFPDFGAPHLPIPQLAGMPALPDLSGVLANLPTLRQLSSLTGPTSAISQLANTATQHAQMISSLAQQGAQQHATLADRLTTGHDDDTPDTEGATADTEGATADTTVGERAPIDAETRPNDQQRGLVV</sequence>